<organism evidence="7 8">
    <name type="scientific">Mycoplasmopsis edwardii</name>
    <dbReference type="NCBI Taxonomy" id="53558"/>
    <lineage>
        <taxon>Bacteria</taxon>
        <taxon>Bacillati</taxon>
        <taxon>Mycoplasmatota</taxon>
        <taxon>Mycoplasmoidales</taxon>
        <taxon>Metamycoplasmataceae</taxon>
        <taxon>Mycoplasmopsis</taxon>
    </lineage>
</organism>
<keyword evidence="4" id="KW-0648">Protein biosynthesis</keyword>
<gene>
    <name evidence="7" type="primary">ileS_2</name>
    <name evidence="7" type="ORF">NCTC10132_00311</name>
</gene>
<keyword evidence="1 7" id="KW-0436">Ligase</keyword>
<dbReference type="GO" id="GO:0005524">
    <property type="term" value="F:ATP binding"/>
    <property type="evidence" value="ECO:0007669"/>
    <property type="project" value="UniProtKB-KW"/>
</dbReference>
<dbReference type="SUPFAM" id="SSF50677">
    <property type="entry name" value="ValRS/IleRS/LeuRS editing domain"/>
    <property type="match status" value="1"/>
</dbReference>
<dbReference type="EC" id="6.1.1.5" evidence="7"/>
<evidence type="ECO:0000256" key="5">
    <source>
        <dbReference type="ARBA" id="ARBA00023146"/>
    </source>
</evidence>
<dbReference type="KEGG" id="medw:NCTC10132_00311"/>
<keyword evidence="8" id="KW-1185">Reference proteome</keyword>
<evidence type="ECO:0000256" key="3">
    <source>
        <dbReference type="ARBA" id="ARBA00022840"/>
    </source>
</evidence>
<dbReference type="Gene3D" id="3.90.740.10">
    <property type="entry name" value="Valyl/Leucyl/Isoleucyl-tRNA synthetase, editing domain"/>
    <property type="match status" value="1"/>
</dbReference>
<reference evidence="8" key="1">
    <citation type="submission" date="2018-06" db="EMBL/GenBank/DDBJ databases">
        <authorList>
            <consortium name="Pathogen Informatics"/>
        </authorList>
    </citation>
    <scope>NUCLEOTIDE SEQUENCE [LARGE SCALE GENOMIC DNA]</scope>
    <source>
        <strain evidence="8">NCTC10132</strain>
    </source>
</reference>
<evidence type="ECO:0000256" key="4">
    <source>
        <dbReference type="ARBA" id="ARBA00022917"/>
    </source>
</evidence>
<dbReference type="GO" id="GO:0005829">
    <property type="term" value="C:cytosol"/>
    <property type="evidence" value="ECO:0007669"/>
    <property type="project" value="TreeGrafter"/>
</dbReference>
<comment type="catalytic activity">
    <reaction evidence="6">
        <text>tRNA(Ile) + L-isoleucine + ATP = L-isoleucyl-tRNA(Ile) + AMP + diphosphate</text>
        <dbReference type="Rhea" id="RHEA:11060"/>
        <dbReference type="Rhea" id="RHEA-COMP:9666"/>
        <dbReference type="Rhea" id="RHEA-COMP:9695"/>
        <dbReference type="ChEBI" id="CHEBI:30616"/>
        <dbReference type="ChEBI" id="CHEBI:33019"/>
        <dbReference type="ChEBI" id="CHEBI:58045"/>
        <dbReference type="ChEBI" id="CHEBI:78442"/>
        <dbReference type="ChEBI" id="CHEBI:78528"/>
        <dbReference type="ChEBI" id="CHEBI:456215"/>
        <dbReference type="EC" id="6.1.1.5"/>
    </reaction>
</comment>
<dbReference type="InterPro" id="IPR009008">
    <property type="entry name" value="Val/Leu/Ile-tRNA-synth_edit"/>
</dbReference>
<name>A0A3B0PME0_9BACT</name>
<evidence type="ECO:0000313" key="8">
    <source>
        <dbReference type="Proteomes" id="UP000257559"/>
    </source>
</evidence>
<keyword evidence="3" id="KW-0067">ATP-binding</keyword>
<dbReference type="GO" id="GO:0004822">
    <property type="term" value="F:isoleucine-tRNA ligase activity"/>
    <property type="evidence" value="ECO:0007669"/>
    <property type="project" value="UniProtKB-EC"/>
</dbReference>
<feature type="non-terminal residue" evidence="7">
    <location>
        <position position="87"/>
    </location>
</feature>
<proteinExistence type="predicted"/>
<dbReference type="GO" id="GO:0006428">
    <property type="term" value="P:isoleucyl-tRNA aminoacylation"/>
    <property type="evidence" value="ECO:0007669"/>
    <property type="project" value="TreeGrafter"/>
</dbReference>
<evidence type="ECO:0000256" key="2">
    <source>
        <dbReference type="ARBA" id="ARBA00022741"/>
    </source>
</evidence>
<accession>A0A3B0PME0</accession>
<sequence length="87" mass="10005">MLGHHVTTESGSGLVHIAPLFGEDDFQIGKANNLDMIMHISDKGYIYNTNTKFDGMFYDDANKAISEFLGEKLLHFKRFKHSYPHDW</sequence>
<protein>
    <submittedName>
        <fullName evidence="7">Isoleucine--tRNA ligase</fullName>
        <ecNumber evidence="7">6.1.1.5</ecNumber>
    </submittedName>
</protein>
<dbReference type="EMBL" id="LS991951">
    <property type="protein sequence ID" value="SYV96957.1"/>
    <property type="molecule type" value="Genomic_DNA"/>
</dbReference>
<keyword evidence="5" id="KW-0030">Aminoacyl-tRNA synthetase</keyword>
<dbReference type="PANTHER" id="PTHR42765:SF1">
    <property type="entry name" value="ISOLEUCINE--TRNA LIGASE, MITOCHONDRIAL"/>
    <property type="match status" value="1"/>
</dbReference>
<keyword evidence="2" id="KW-0547">Nucleotide-binding</keyword>
<dbReference type="PANTHER" id="PTHR42765">
    <property type="entry name" value="SOLEUCYL-TRNA SYNTHETASE"/>
    <property type="match status" value="1"/>
</dbReference>
<dbReference type="Proteomes" id="UP000257559">
    <property type="component" value="Chromosome"/>
</dbReference>
<evidence type="ECO:0000256" key="1">
    <source>
        <dbReference type="ARBA" id="ARBA00022598"/>
    </source>
</evidence>
<evidence type="ECO:0000256" key="6">
    <source>
        <dbReference type="ARBA" id="ARBA00048359"/>
    </source>
</evidence>
<dbReference type="InterPro" id="IPR050081">
    <property type="entry name" value="Ile-tRNA_ligase"/>
</dbReference>
<dbReference type="GO" id="GO:0002161">
    <property type="term" value="F:aminoacyl-tRNA deacylase activity"/>
    <property type="evidence" value="ECO:0007669"/>
    <property type="project" value="InterPro"/>
</dbReference>
<evidence type="ECO:0000313" key="7">
    <source>
        <dbReference type="EMBL" id="SYV96957.1"/>
    </source>
</evidence>
<dbReference type="AlphaFoldDB" id="A0A3B0PME0"/>